<dbReference type="Proteomes" id="UP000494256">
    <property type="component" value="Unassembled WGS sequence"/>
</dbReference>
<keyword evidence="2 5" id="KW-0732">Signal</keyword>
<evidence type="ECO:0000256" key="4">
    <source>
        <dbReference type="SAM" id="MobiDB-lite"/>
    </source>
</evidence>
<dbReference type="PRINTS" id="PR00947">
    <property type="entry name" value="CUTICLE"/>
</dbReference>
<gene>
    <name evidence="7" type="ORF">APLA_LOCUS10457</name>
    <name evidence="6" type="ORF">APLA_LOCUS541</name>
</gene>
<dbReference type="OrthoDB" id="6379191at2759"/>
<dbReference type="GO" id="GO:0008010">
    <property type="term" value="F:structural constituent of chitin-based larval cuticle"/>
    <property type="evidence" value="ECO:0007669"/>
    <property type="project" value="TreeGrafter"/>
</dbReference>
<comment type="caution">
    <text evidence="6">The sequence shown here is derived from an EMBL/GenBank/DDBJ whole genome shotgun (WGS) entry which is preliminary data.</text>
</comment>
<feature type="signal peptide" evidence="5">
    <location>
        <begin position="1"/>
        <end position="16"/>
    </location>
</feature>
<dbReference type="InterPro" id="IPR050468">
    <property type="entry name" value="Cuticle_Struct_Prot"/>
</dbReference>
<evidence type="ECO:0000313" key="6">
    <source>
        <dbReference type="EMBL" id="CAB3221325.1"/>
    </source>
</evidence>
<dbReference type="InterPro" id="IPR000618">
    <property type="entry name" value="Insect_cuticle"/>
</dbReference>
<evidence type="ECO:0000256" key="5">
    <source>
        <dbReference type="SAM" id="SignalP"/>
    </source>
</evidence>
<evidence type="ECO:0000256" key="2">
    <source>
        <dbReference type="ARBA" id="ARBA00022729"/>
    </source>
</evidence>
<accession>A0A8S0YPG2</accession>
<evidence type="ECO:0000313" key="8">
    <source>
        <dbReference type="Proteomes" id="UP000494106"/>
    </source>
</evidence>
<evidence type="ECO:0000313" key="9">
    <source>
        <dbReference type="Proteomes" id="UP000494256"/>
    </source>
</evidence>
<dbReference type="InterPro" id="IPR031311">
    <property type="entry name" value="CHIT_BIND_RR_consensus"/>
</dbReference>
<proteinExistence type="predicted"/>
<dbReference type="EMBL" id="CADEBC010000063">
    <property type="protein sequence ID" value="CAB3221325.1"/>
    <property type="molecule type" value="Genomic_DNA"/>
</dbReference>
<feature type="chain" id="PRO_5036434203" evidence="5">
    <location>
        <begin position="17"/>
        <end position="158"/>
    </location>
</feature>
<feature type="compositionally biased region" description="Low complexity" evidence="4">
    <location>
        <begin position="134"/>
        <end position="158"/>
    </location>
</feature>
<protein>
    <submittedName>
        <fullName evidence="6">Uncharacterized protein</fullName>
    </submittedName>
</protein>
<evidence type="ECO:0000313" key="7">
    <source>
        <dbReference type="EMBL" id="CAB3243628.1"/>
    </source>
</evidence>
<dbReference type="PROSITE" id="PS00233">
    <property type="entry name" value="CHIT_BIND_RR_1"/>
    <property type="match status" value="1"/>
</dbReference>
<keyword evidence="1 3" id="KW-0193">Cuticle</keyword>
<organism evidence="6 8">
    <name type="scientific">Arctia plantaginis</name>
    <name type="common">Wood tiger moth</name>
    <name type="synonym">Phalaena plantaginis</name>
    <dbReference type="NCBI Taxonomy" id="874455"/>
    <lineage>
        <taxon>Eukaryota</taxon>
        <taxon>Metazoa</taxon>
        <taxon>Ecdysozoa</taxon>
        <taxon>Arthropoda</taxon>
        <taxon>Hexapoda</taxon>
        <taxon>Insecta</taxon>
        <taxon>Pterygota</taxon>
        <taxon>Neoptera</taxon>
        <taxon>Endopterygota</taxon>
        <taxon>Lepidoptera</taxon>
        <taxon>Glossata</taxon>
        <taxon>Ditrysia</taxon>
        <taxon>Noctuoidea</taxon>
        <taxon>Erebidae</taxon>
        <taxon>Arctiinae</taxon>
        <taxon>Arctia</taxon>
    </lineage>
</organism>
<dbReference type="Pfam" id="PF00379">
    <property type="entry name" value="Chitin_bind_4"/>
    <property type="match status" value="1"/>
</dbReference>
<evidence type="ECO:0000256" key="1">
    <source>
        <dbReference type="ARBA" id="ARBA00022460"/>
    </source>
</evidence>
<feature type="region of interest" description="Disordered" evidence="4">
    <location>
        <begin position="133"/>
        <end position="158"/>
    </location>
</feature>
<name>A0A8S0YPG2_ARCPL</name>
<dbReference type="Proteomes" id="UP000494106">
    <property type="component" value="Unassembled WGS sequence"/>
</dbReference>
<dbReference type="EMBL" id="CADEBD010000314">
    <property type="protein sequence ID" value="CAB3243628.1"/>
    <property type="molecule type" value="Genomic_DNA"/>
</dbReference>
<dbReference type="PANTHER" id="PTHR10380">
    <property type="entry name" value="CUTICLE PROTEIN"/>
    <property type="match status" value="1"/>
</dbReference>
<dbReference type="GO" id="GO:0062129">
    <property type="term" value="C:chitin-based extracellular matrix"/>
    <property type="evidence" value="ECO:0007669"/>
    <property type="project" value="TreeGrafter"/>
</dbReference>
<dbReference type="PANTHER" id="PTHR10380:SF173">
    <property type="entry name" value="CUTICULAR PROTEIN 47EF, ISOFORM C-RELATED"/>
    <property type="match status" value="1"/>
</dbReference>
<dbReference type="AlphaFoldDB" id="A0A8S0YPG2"/>
<evidence type="ECO:0000256" key="3">
    <source>
        <dbReference type="PROSITE-ProRule" id="PRU00497"/>
    </source>
</evidence>
<reference evidence="8 9" key="1">
    <citation type="submission" date="2020-04" db="EMBL/GenBank/DDBJ databases">
        <authorList>
            <person name="Wallbank WR R."/>
            <person name="Pardo Diaz C."/>
            <person name="Kozak K."/>
            <person name="Martin S."/>
            <person name="Jiggins C."/>
            <person name="Moest M."/>
            <person name="Warren A I."/>
            <person name="Byers J.R.P. K."/>
            <person name="Montejo-Kovacevich G."/>
            <person name="Yen C E."/>
        </authorList>
    </citation>
    <scope>NUCLEOTIDE SEQUENCE [LARGE SCALE GENOMIC DNA]</scope>
</reference>
<keyword evidence="8" id="KW-1185">Reference proteome</keyword>
<sequence>MKSFVVLSTLVAITCAAPQFQGQYQPQDRYPNQVIPILRQEQTINPDGSYQYSYETGNGIAAQEQGYLKNVGPNNEGAEVAQGSFSYTSPEGIPISVTYVADENGFHPEGAHLPTPPPIPEAILRSLQYIESHPQQAQPTYQQQQNFQQKPFGQAFRG</sequence>
<dbReference type="PROSITE" id="PS51155">
    <property type="entry name" value="CHIT_BIND_RR_2"/>
    <property type="match status" value="1"/>
</dbReference>